<evidence type="ECO:0000256" key="4">
    <source>
        <dbReference type="ARBA" id="ARBA00022553"/>
    </source>
</evidence>
<dbReference type="EC" id="2.7.13.3" evidence="3"/>
<dbReference type="PANTHER" id="PTHR45528:SF8">
    <property type="entry name" value="HISTIDINE KINASE"/>
    <property type="match status" value="1"/>
</dbReference>
<dbReference type="Gene3D" id="6.10.340.10">
    <property type="match status" value="1"/>
</dbReference>
<dbReference type="InterPro" id="IPR050398">
    <property type="entry name" value="HssS/ArlS-like"/>
</dbReference>
<comment type="catalytic activity">
    <reaction evidence="1">
        <text>ATP + protein L-histidine = ADP + protein N-phospho-L-histidine.</text>
        <dbReference type="EC" id="2.7.13.3"/>
    </reaction>
</comment>
<feature type="transmembrane region" description="Helical" evidence="12">
    <location>
        <begin position="148"/>
        <end position="171"/>
    </location>
</feature>
<dbReference type="EMBL" id="AP018492">
    <property type="protein sequence ID" value="BBC60254.1"/>
    <property type="molecule type" value="Genomic_DNA"/>
</dbReference>
<feature type="domain" description="Histidine kinase" evidence="13">
    <location>
        <begin position="243"/>
        <end position="458"/>
    </location>
</feature>
<keyword evidence="11" id="KW-0175">Coiled coil</keyword>
<evidence type="ECO:0000259" key="13">
    <source>
        <dbReference type="PROSITE" id="PS50109"/>
    </source>
</evidence>
<keyword evidence="10 12" id="KW-0472">Membrane</keyword>
<dbReference type="Gene3D" id="1.10.287.130">
    <property type="match status" value="1"/>
</dbReference>
<dbReference type="Pfam" id="PF02518">
    <property type="entry name" value="HATPase_c"/>
    <property type="match status" value="1"/>
</dbReference>
<dbReference type="PRINTS" id="PR00344">
    <property type="entry name" value="BCTRLSENSOR"/>
</dbReference>
<dbReference type="InterPro" id="IPR004358">
    <property type="entry name" value="Sig_transdc_His_kin-like_C"/>
</dbReference>
<dbReference type="InterPro" id="IPR003594">
    <property type="entry name" value="HATPase_dom"/>
</dbReference>
<keyword evidence="6 12" id="KW-0812">Transmembrane</keyword>
<dbReference type="InterPro" id="IPR003661">
    <property type="entry name" value="HisK_dim/P_dom"/>
</dbReference>
<dbReference type="GO" id="GO:0005886">
    <property type="term" value="C:plasma membrane"/>
    <property type="evidence" value="ECO:0007669"/>
    <property type="project" value="TreeGrafter"/>
</dbReference>
<gene>
    <name evidence="14" type="ORF">DAT561_0086</name>
</gene>
<keyword evidence="8 12" id="KW-1133">Transmembrane helix</keyword>
<dbReference type="PROSITE" id="PS50109">
    <property type="entry name" value="HIS_KIN"/>
    <property type="match status" value="1"/>
</dbReference>
<dbReference type="InterPro" id="IPR036097">
    <property type="entry name" value="HisK_dim/P_sf"/>
</dbReference>
<keyword evidence="7 14" id="KW-0418">Kinase</keyword>
<dbReference type="AlphaFoldDB" id="A0A2Z5Y0B0"/>
<evidence type="ECO:0000256" key="5">
    <source>
        <dbReference type="ARBA" id="ARBA00022679"/>
    </source>
</evidence>
<evidence type="ECO:0000256" key="3">
    <source>
        <dbReference type="ARBA" id="ARBA00012438"/>
    </source>
</evidence>
<dbReference type="SMART" id="SM00388">
    <property type="entry name" value="HisKA"/>
    <property type="match status" value="1"/>
</dbReference>
<dbReference type="InterPro" id="IPR005467">
    <property type="entry name" value="His_kinase_dom"/>
</dbReference>
<name>A0A2Z5Y0B0_9ENTE</name>
<evidence type="ECO:0000256" key="12">
    <source>
        <dbReference type="SAM" id="Phobius"/>
    </source>
</evidence>
<feature type="coiled-coil region" evidence="11">
    <location>
        <begin position="275"/>
        <end position="305"/>
    </location>
</feature>
<evidence type="ECO:0000256" key="9">
    <source>
        <dbReference type="ARBA" id="ARBA00023012"/>
    </source>
</evidence>
<evidence type="ECO:0000256" key="7">
    <source>
        <dbReference type="ARBA" id="ARBA00022777"/>
    </source>
</evidence>
<dbReference type="SMART" id="SM00387">
    <property type="entry name" value="HATPase_c"/>
    <property type="match status" value="1"/>
</dbReference>
<keyword evidence="9" id="KW-0902">Two-component regulatory system</keyword>
<dbReference type="GO" id="GO:0000155">
    <property type="term" value="F:phosphorelay sensor kinase activity"/>
    <property type="evidence" value="ECO:0007669"/>
    <property type="project" value="InterPro"/>
</dbReference>
<keyword evidence="5" id="KW-0808">Transferase</keyword>
<sequence length="458" mass="51844">MGYWLPMEIKRNYSLNRLFINFLFSLSIFLTMGILIPIALFLISLNLGYITPANQGEKDAQTLINKIASEQTFNKKDVSSLNRYLIVSKNFTIKDTNMPKNLQTKAIQFAKSNKQKNIHFTCITIGNQTIVLSFKIKAMYTNSFLNKYFISPEFILILSIINAILIVTILVRSLSKKIKRELLPIGLAVKKIENNDLDFQVGHSNIKELNQILESFEEMKNSLQQALEKKWQSEQKQRQQLTALIHDIKTPLTGAIGWSELLNETVLTMEQAAYIQKLQNNQASIEQLVNSLMELTLDRKKMEQSIQSYHLKNFAYALKTEITDLAMVKSISIQLIEKIDNPIVNFDYQLLHQAVFNILSNAVDFTPINGNIWLTITSNHTNFSIQIEDSGVGFTPEVLVHATDELYMGDSSRSGINHFGMGLAIAKNNSKHLNGQLVLGRSKILNGASVKITIPTSL</sequence>
<dbReference type="Proteomes" id="UP000269226">
    <property type="component" value="Chromosome"/>
</dbReference>
<dbReference type="Pfam" id="PF00512">
    <property type="entry name" value="HisKA"/>
    <property type="match status" value="1"/>
</dbReference>
<reference evidence="14 15" key="1">
    <citation type="submission" date="2018-01" db="EMBL/GenBank/DDBJ databases">
        <title>Whole genome sequence of Melissococcus plutonius DAT561.</title>
        <authorList>
            <person name="Okumura K."/>
            <person name="Takamatsu D."/>
            <person name="Okura M."/>
        </authorList>
    </citation>
    <scope>NUCLEOTIDE SEQUENCE [LARGE SCALE GENOMIC DNA]</scope>
    <source>
        <strain evidence="14 15">DAT561</strain>
    </source>
</reference>
<dbReference type="SUPFAM" id="SSF47384">
    <property type="entry name" value="Homodimeric domain of signal transducing histidine kinase"/>
    <property type="match status" value="1"/>
</dbReference>
<evidence type="ECO:0000256" key="8">
    <source>
        <dbReference type="ARBA" id="ARBA00022989"/>
    </source>
</evidence>
<evidence type="ECO:0000256" key="2">
    <source>
        <dbReference type="ARBA" id="ARBA00004141"/>
    </source>
</evidence>
<dbReference type="PANTHER" id="PTHR45528">
    <property type="entry name" value="SENSOR HISTIDINE KINASE CPXA"/>
    <property type="match status" value="1"/>
</dbReference>
<evidence type="ECO:0000313" key="14">
    <source>
        <dbReference type="EMBL" id="BBC60254.1"/>
    </source>
</evidence>
<evidence type="ECO:0000256" key="1">
    <source>
        <dbReference type="ARBA" id="ARBA00000085"/>
    </source>
</evidence>
<dbReference type="InterPro" id="IPR036890">
    <property type="entry name" value="HATPase_C_sf"/>
</dbReference>
<dbReference type="CDD" id="cd00082">
    <property type="entry name" value="HisKA"/>
    <property type="match status" value="1"/>
</dbReference>
<proteinExistence type="predicted"/>
<dbReference type="Gene3D" id="3.30.565.10">
    <property type="entry name" value="Histidine kinase-like ATPase, C-terminal domain"/>
    <property type="match status" value="1"/>
</dbReference>
<comment type="subcellular location">
    <subcellularLocation>
        <location evidence="2">Membrane</location>
        <topology evidence="2">Multi-pass membrane protein</topology>
    </subcellularLocation>
</comment>
<protein>
    <recommendedName>
        <fullName evidence="3">histidine kinase</fullName>
        <ecNumber evidence="3">2.7.13.3</ecNumber>
    </recommendedName>
</protein>
<organism evidence="14 15">
    <name type="scientific">Melissococcus plutonius</name>
    <dbReference type="NCBI Taxonomy" id="33970"/>
    <lineage>
        <taxon>Bacteria</taxon>
        <taxon>Bacillati</taxon>
        <taxon>Bacillota</taxon>
        <taxon>Bacilli</taxon>
        <taxon>Lactobacillales</taxon>
        <taxon>Enterococcaceae</taxon>
        <taxon>Melissococcus</taxon>
    </lineage>
</organism>
<evidence type="ECO:0000256" key="11">
    <source>
        <dbReference type="SAM" id="Coils"/>
    </source>
</evidence>
<evidence type="ECO:0000256" key="6">
    <source>
        <dbReference type="ARBA" id="ARBA00022692"/>
    </source>
</evidence>
<evidence type="ECO:0000256" key="10">
    <source>
        <dbReference type="ARBA" id="ARBA00023136"/>
    </source>
</evidence>
<dbReference type="SUPFAM" id="SSF55874">
    <property type="entry name" value="ATPase domain of HSP90 chaperone/DNA topoisomerase II/histidine kinase"/>
    <property type="match status" value="1"/>
</dbReference>
<feature type="coiled-coil region" evidence="11">
    <location>
        <begin position="206"/>
        <end position="236"/>
    </location>
</feature>
<keyword evidence="4" id="KW-0597">Phosphoprotein</keyword>
<evidence type="ECO:0000313" key="15">
    <source>
        <dbReference type="Proteomes" id="UP000269226"/>
    </source>
</evidence>
<feature type="transmembrane region" description="Helical" evidence="12">
    <location>
        <begin position="20"/>
        <end position="43"/>
    </location>
</feature>
<accession>A0A2Z5Y0B0</accession>